<reference evidence="11 12" key="1">
    <citation type="journal article" date="2015" name="Nature">
        <title>rRNA introns, odd ribosomes, and small enigmatic genomes across a large radiation of phyla.</title>
        <authorList>
            <person name="Brown C.T."/>
            <person name="Hug L.A."/>
            <person name="Thomas B.C."/>
            <person name="Sharon I."/>
            <person name="Castelle C.J."/>
            <person name="Singh A."/>
            <person name="Wilkins M.J."/>
            <person name="Williams K.H."/>
            <person name="Banfield J.F."/>
        </authorList>
    </citation>
    <scope>NUCLEOTIDE SEQUENCE [LARGE SCALE GENOMIC DNA]</scope>
</reference>
<dbReference type="InterPro" id="IPR013785">
    <property type="entry name" value="Aldolase_TIM"/>
</dbReference>
<evidence type="ECO:0000256" key="4">
    <source>
        <dbReference type="ARBA" id="ARBA00022272"/>
    </source>
</evidence>
<comment type="catalytic activity">
    <reaction evidence="1 9">
        <text>N-(5-phospho-beta-D-ribosyl)anthranilate = 1-(2-carboxyphenylamino)-1-deoxy-D-ribulose 5-phosphate</text>
        <dbReference type="Rhea" id="RHEA:21540"/>
        <dbReference type="ChEBI" id="CHEBI:18277"/>
        <dbReference type="ChEBI" id="CHEBI:58613"/>
        <dbReference type="EC" id="5.3.1.24"/>
    </reaction>
</comment>
<evidence type="ECO:0000256" key="5">
    <source>
        <dbReference type="ARBA" id="ARBA00022605"/>
    </source>
</evidence>
<keyword evidence="6 9" id="KW-0822">Tryptophan biosynthesis</keyword>
<feature type="domain" description="N-(5'phosphoribosyl) anthranilate isomerase (PRAI)" evidence="10">
    <location>
        <begin position="5"/>
        <end position="211"/>
    </location>
</feature>
<keyword evidence="7 9" id="KW-0057">Aromatic amino acid biosynthesis</keyword>
<evidence type="ECO:0000256" key="3">
    <source>
        <dbReference type="ARBA" id="ARBA00012572"/>
    </source>
</evidence>
<keyword evidence="8 9" id="KW-0413">Isomerase</keyword>
<evidence type="ECO:0000313" key="12">
    <source>
        <dbReference type="Proteomes" id="UP000034789"/>
    </source>
</evidence>
<evidence type="ECO:0000256" key="2">
    <source>
        <dbReference type="ARBA" id="ARBA00004664"/>
    </source>
</evidence>
<evidence type="ECO:0000256" key="1">
    <source>
        <dbReference type="ARBA" id="ARBA00001164"/>
    </source>
</evidence>
<evidence type="ECO:0000259" key="10">
    <source>
        <dbReference type="Pfam" id="PF00697"/>
    </source>
</evidence>
<dbReference type="GO" id="GO:0004640">
    <property type="term" value="F:phosphoribosylanthranilate isomerase activity"/>
    <property type="evidence" value="ECO:0007669"/>
    <property type="project" value="UniProtKB-UniRule"/>
</dbReference>
<evidence type="ECO:0000313" key="11">
    <source>
        <dbReference type="EMBL" id="KKW47925.1"/>
    </source>
</evidence>
<comment type="caution">
    <text evidence="11">The sequence shown here is derived from an EMBL/GenBank/DDBJ whole genome shotgun (WGS) entry which is preliminary data.</text>
</comment>
<name>A0A0G1YXM1_9BACT</name>
<gene>
    <name evidence="9" type="primary">trpF</name>
    <name evidence="11" type="ORF">UY98_C0002G0020</name>
</gene>
<evidence type="ECO:0000256" key="9">
    <source>
        <dbReference type="HAMAP-Rule" id="MF_00135"/>
    </source>
</evidence>
<accession>A0A0G1YXM1</accession>
<dbReference type="PATRIC" id="fig|1618672.3.peg.55"/>
<evidence type="ECO:0000256" key="8">
    <source>
        <dbReference type="ARBA" id="ARBA00023235"/>
    </source>
</evidence>
<dbReference type="CDD" id="cd00405">
    <property type="entry name" value="PRAI"/>
    <property type="match status" value="1"/>
</dbReference>
<protein>
    <recommendedName>
        <fullName evidence="4 9">N-(5'-phosphoribosyl)anthranilate isomerase</fullName>
        <shortName evidence="9">PRAI</shortName>
        <ecNumber evidence="3 9">5.3.1.24</ecNumber>
    </recommendedName>
</protein>
<comment type="similarity">
    <text evidence="9">Belongs to the TrpF family.</text>
</comment>
<dbReference type="Gene3D" id="3.20.20.70">
    <property type="entry name" value="Aldolase class I"/>
    <property type="match status" value="1"/>
</dbReference>
<dbReference type="GO" id="GO:0000162">
    <property type="term" value="P:L-tryptophan biosynthetic process"/>
    <property type="evidence" value="ECO:0007669"/>
    <property type="project" value="UniProtKB-UniRule"/>
</dbReference>
<dbReference type="PANTHER" id="PTHR42894">
    <property type="entry name" value="N-(5'-PHOSPHORIBOSYL)ANTHRANILATE ISOMERASE"/>
    <property type="match status" value="1"/>
</dbReference>
<dbReference type="Pfam" id="PF00697">
    <property type="entry name" value="PRAI"/>
    <property type="match status" value="1"/>
</dbReference>
<sequence>MVARVKICGIRTLDEALAVIDAGADALGFHVELEHSTCPIGGAAVASVIAGLPPFVASVIVTTASEPEALIRIMRATGANTLQLQSEVSPDTARAVKSVLPYVKLYAVVHVFGADAIEEAKKFEDAVDAIILDSADKTTGARGGTGKTHDWNISREIVGSVSVPVILAGGLNPENVAEAISVVRPYAVDVATGVSNPDYTKNIAKVRLFVERAKEC</sequence>
<dbReference type="SUPFAM" id="SSF51366">
    <property type="entry name" value="Ribulose-phoshate binding barrel"/>
    <property type="match status" value="1"/>
</dbReference>
<proteinExistence type="inferred from homology"/>
<evidence type="ECO:0000256" key="6">
    <source>
        <dbReference type="ARBA" id="ARBA00022822"/>
    </source>
</evidence>
<comment type="pathway">
    <text evidence="2 9">Amino-acid biosynthesis; L-tryptophan biosynthesis; L-tryptophan from chorismate: step 3/5.</text>
</comment>
<dbReference type="UniPathway" id="UPA00035">
    <property type="reaction ID" value="UER00042"/>
</dbReference>
<dbReference type="EC" id="5.3.1.24" evidence="3 9"/>
<dbReference type="PANTHER" id="PTHR42894:SF1">
    <property type="entry name" value="N-(5'-PHOSPHORIBOSYL)ANTHRANILATE ISOMERASE"/>
    <property type="match status" value="1"/>
</dbReference>
<dbReference type="EMBL" id="LCSD01000002">
    <property type="protein sequence ID" value="KKW47925.1"/>
    <property type="molecule type" value="Genomic_DNA"/>
</dbReference>
<dbReference type="AlphaFoldDB" id="A0A0G1YXM1"/>
<organism evidence="11 12">
    <name type="scientific">Candidatus Kaiserbacteria bacterium GW2011_GWA2_58_9</name>
    <dbReference type="NCBI Taxonomy" id="1618672"/>
    <lineage>
        <taxon>Bacteria</taxon>
        <taxon>Candidatus Kaiseribacteriota</taxon>
    </lineage>
</organism>
<dbReference type="InterPro" id="IPR001240">
    <property type="entry name" value="PRAI_dom"/>
</dbReference>
<dbReference type="InterPro" id="IPR011060">
    <property type="entry name" value="RibuloseP-bd_barrel"/>
</dbReference>
<dbReference type="Proteomes" id="UP000034789">
    <property type="component" value="Unassembled WGS sequence"/>
</dbReference>
<evidence type="ECO:0000256" key="7">
    <source>
        <dbReference type="ARBA" id="ARBA00023141"/>
    </source>
</evidence>
<dbReference type="InterPro" id="IPR044643">
    <property type="entry name" value="TrpF_fam"/>
</dbReference>
<keyword evidence="5 9" id="KW-0028">Amino-acid biosynthesis</keyword>
<dbReference type="HAMAP" id="MF_00135">
    <property type="entry name" value="PRAI"/>
    <property type="match status" value="1"/>
</dbReference>